<evidence type="ECO:0000313" key="1">
    <source>
        <dbReference type="EMBL" id="CAB4152499.1"/>
    </source>
</evidence>
<reference evidence="1" key="1">
    <citation type="submission" date="2020-04" db="EMBL/GenBank/DDBJ databases">
        <authorList>
            <person name="Chiriac C."/>
            <person name="Salcher M."/>
            <person name="Ghai R."/>
            <person name="Kavagutti S V."/>
        </authorList>
    </citation>
    <scope>NUCLEOTIDE SEQUENCE</scope>
</reference>
<protein>
    <submittedName>
        <fullName evidence="1">Uncharacterized protein</fullName>
    </submittedName>
</protein>
<name>A0A6J5NA89_9CAUD</name>
<accession>A0A6J5NA89</accession>
<organism evidence="1">
    <name type="scientific">uncultured Caudovirales phage</name>
    <dbReference type="NCBI Taxonomy" id="2100421"/>
    <lineage>
        <taxon>Viruses</taxon>
        <taxon>Duplodnaviria</taxon>
        <taxon>Heunggongvirae</taxon>
        <taxon>Uroviricota</taxon>
        <taxon>Caudoviricetes</taxon>
        <taxon>Peduoviridae</taxon>
        <taxon>Maltschvirus</taxon>
        <taxon>Maltschvirus maltsch</taxon>
    </lineage>
</organism>
<dbReference type="EMBL" id="LR796579">
    <property type="protein sequence ID" value="CAB4152499.1"/>
    <property type="molecule type" value="Genomic_DNA"/>
</dbReference>
<proteinExistence type="predicted"/>
<sequence length="413" mass="44194">MFLTPSDFTGKFELHTGMYVQQKLVEYIERYEKRYLVDLFGEKLYNEFVNDIDPVTKAPKSPNFITVFNPFIEDVTLYETINSEGILDMLKGFIYFEYSKDNFNQQTVYGNVQQRAENSQIVNTLQTLIYNRYNEAVTTFRAIRDFIFIHPTPELGQVVDMVIVDAGETYATTNSITPTPLSGSVLLTNVSNIGTGYATNTNVATSGGSGTGLTVDYTDDGAGGIATVTIVNEGTGYVIGDIVAILDGNADATLTVDSATQIIIGTGLTIDVTANPIGGIVTNTLTTPGTGYVMGAGLTTTTTGSGSDCIVSVEVDNAGAITTFTVEDGGFSYAIGDIVTITGGNNDATFTVDSVTNGEITALTVATAGTKYQIGDLFKVPGGDNTATFELLYVGVGNYGKYNGKIKQYAYWL</sequence>
<gene>
    <name evidence="1" type="ORF">UFOVP611_14</name>
</gene>